<accession>A0ABT0RFK6</accession>
<dbReference type="Gene3D" id="3.40.710.10">
    <property type="entry name" value="DD-peptidase/beta-lactamase superfamily"/>
    <property type="match status" value="1"/>
</dbReference>
<dbReference type="SUPFAM" id="SSF56601">
    <property type="entry name" value="beta-lactamase/transpeptidase-like"/>
    <property type="match status" value="1"/>
</dbReference>
<organism evidence="3 4">
    <name type="scientific">Sphingomonas anseongensis</name>
    <dbReference type="NCBI Taxonomy" id="2908207"/>
    <lineage>
        <taxon>Bacteria</taxon>
        <taxon>Pseudomonadati</taxon>
        <taxon>Pseudomonadota</taxon>
        <taxon>Alphaproteobacteria</taxon>
        <taxon>Sphingomonadales</taxon>
        <taxon>Sphingomonadaceae</taxon>
        <taxon>Sphingomonas</taxon>
    </lineage>
</organism>
<comment type="caution">
    <text evidence="3">The sequence shown here is derived from an EMBL/GenBank/DDBJ whole genome shotgun (WGS) entry which is preliminary data.</text>
</comment>
<keyword evidence="1" id="KW-0732">Signal</keyword>
<dbReference type="PANTHER" id="PTHR46825:SF9">
    <property type="entry name" value="BETA-LACTAMASE-RELATED DOMAIN-CONTAINING PROTEIN"/>
    <property type="match status" value="1"/>
</dbReference>
<evidence type="ECO:0000256" key="1">
    <source>
        <dbReference type="SAM" id="SignalP"/>
    </source>
</evidence>
<dbReference type="InterPro" id="IPR012338">
    <property type="entry name" value="Beta-lactam/transpept-like"/>
</dbReference>
<dbReference type="Proteomes" id="UP001165343">
    <property type="component" value="Unassembled WGS sequence"/>
</dbReference>
<feature type="signal peptide" evidence="1">
    <location>
        <begin position="1"/>
        <end position="23"/>
    </location>
</feature>
<feature type="domain" description="Beta-lactamase-related" evidence="2">
    <location>
        <begin position="51"/>
        <end position="347"/>
    </location>
</feature>
<sequence length="372" mass="39668">MKKHILALALVAAASAFPPAAVAAPAEAAPIDAQQAVAEIDRQMTEAAAKGFGGAVVIEQGGKMLLAKGYGFADRERKVPFTPDTVAQIGSITKSQTAAALATLVAEGRVSLSDPVSKFVPEAREPGRSRTVAQLVSHSSGLLDSCTDDFAEQSEAMLVGDCLARPLAHAPGEDNYSNMGYSTLALIIQRVTGKNWEEAVRERVWYPLGMKDIGFYFRGQPDELFAHGYLKNAKQPVIAQSIAKLGGNDWALRGNGGIQASSKAMVRFIDGVVDGGLPAEARKLIMAPVPGQSGEVREGFGFAFRYNDDGSLYRMGHAGSDGTFFSYLCWFPANDVRIYFVGNNGEPEVKPVLQLVLKPAAHIAPSATRPTR</sequence>
<gene>
    <name evidence="3" type="ORF">LZ519_06875</name>
</gene>
<dbReference type="RefSeq" id="WP_249867960.1">
    <property type="nucleotide sequence ID" value="NZ_JAMGBC010000001.1"/>
</dbReference>
<evidence type="ECO:0000259" key="2">
    <source>
        <dbReference type="Pfam" id="PF00144"/>
    </source>
</evidence>
<evidence type="ECO:0000313" key="3">
    <source>
        <dbReference type="EMBL" id="MCL6679038.1"/>
    </source>
</evidence>
<dbReference type="EMBL" id="JAMGBC010000001">
    <property type="protein sequence ID" value="MCL6679038.1"/>
    <property type="molecule type" value="Genomic_DNA"/>
</dbReference>
<reference evidence="3" key="1">
    <citation type="submission" date="2022-05" db="EMBL/GenBank/DDBJ databases">
        <authorList>
            <person name="Jo J.-H."/>
            <person name="Im W.-T."/>
        </authorList>
    </citation>
    <scope>NUCLEOTIDE SEQUENCE</scope>
    <source>
        <strain evidence="3">RG327</strain>
    </source>
</reference>
<proteinExistence type="predicted"/>
<keyword evidence="4" id="KW-1185">Reference proteome</keyword>
<evidence type="ECO:0000313" key="4">
    <source>
        <dbReference type="Proteomes" id="UP001165343"/>
    </source>
</evidence>
<name>A0ABT0RFK6_9SPHN</name>
<dbReference type="Pfam" id="PF00144">
    <property type="entry name" value="Beta-lactamase"/>
    <property type="match status" value="1"/>
</dbReference>
<dbReference type="PANTHER" id="PTHR46825">
    <property type="entry name" value="D-ALANYL-D-ALANINE-CARBOXYPEPTIDASE/ENDOPEPTIDASE AMPH"/>
    <property type="match status" value="1"/>
</dbReference>
<protein>
    <submittedName>
        <fullName evidence="3">Beta-lactamase family protein</fullName>
    </submittedName>
</protein>
<dbReference type="InterPro" id="IPR050491">
    <property type="entry name" value="AmpC-like"/>
</dbReference>
<feature type="chain" id="PRO_5047332274" evidence="1">
    <location>
        <begin position="24"/>
        <end position="372"/>
    </location>
</feature>
<dbReference type="InterPro" id="IPR001466">
    <property type="entry name" value="Beta-lactam-related"/>
</dbReference>